<dbReference type="Pfam" id="PF00119">
    <property type="entry name" value="ATP-synt_A"/>
    <property type="match status" value="1"/>
</dbReference>
<evidence type="ECO:0000256" key="11">
    <source>
        <dbReference type="RuleBase" id="RU004450"/>
    </source>
</evidence>
<accession>A0A3G1TIG6</accession>
<dbReference type="PANTHER" id="PTHR11410">
    <property type="entry name" value="ATP SYNTHASE SUBUNIT A"/>
    <property type="match status" value="1"/>
</dbReference>
<evidence type="ECO:0000256" key="10">
    <source>
        <dbReference type="ARBA" id="ARBA00023310"/>
    </source>
</evidence>
<evidence type="ECO:0000256" key="6">
    <source>
        <dbReference type="ARBA" id="ARBA00022781"/>
    </source>
</evidence>
<dbReference type="NCBIfam" id="TIGR01131">
    <property type="entry name" value="ATP_synt_6_or_A"/>
    <property type="match status" value="1"/>
</dbReference>
<dbReference type="GO" id="GO:0045259">
    <property type="term" value="C:proton-transporting ATP synthase complex"/>
    <property type="evidence" value="ECO:0007669"/>
    <property type="project" value="UniProtKB-KW"/>
</dbReference>
<dbReference type="InterPro" id="IPR045083">
    <property type="entry name" value="ATP_synth_F0_asu_bact/mt"/>
</dbReference>
<feature type="transmembrane region" description="Helical" evidence="12">
    <location>
        <begin position="26"/>
        <end position="48"/>
    </location>
</feature>
<reference evidence="13" key="1">
    <citation type="journal article" date="2018" name="Syst. Biol.">
        <title>Mitochondrial Genome Fragmentation Unites the Parasitic Lice of Eutherian Mammals.</title>
        <authorList>
            <person name="Song F."/>
            <person name="Li H."/>
            <person name="Liu G.-H."/>
            <person name="Wang W."/>
            <person name="James P."/>
            <person name="Colwell D.D."/>
            <person name="Tran A."/>
            <person name="Gong S."/>
            <person name="Cai W."/>
            <person name="Shao R."/>
        </authorList>
    </citation>
    <scope>NUCLEOTIDE SEQUENCE</scope>
</reference>
<evidence type="ECO:0000256" key="5">
    <source>
        <dbReference type="ARBA" id="ARBA00022692"/>
    </source>
</evidence>
<name>A0A3G1TIG6_9NEOP</name>
<proteinExistence type="inferred from homology"/>
<comment type="similarity">
    <text evidence="2">Belongs to the ATPase A chain family.</text>
</comment>
<geneLocation type="mitochondrion" evidence="13"/>
<keyword evidence="7 12" id="KW-1133">Transmembrane helix</keyword>
<gene>
    <name evidence="13" type="primary">ATP6</name>
</gene>
<evidence type="ECO:0000313" key="13">
    <source>
        <dbReference type="EMBL" id="AYC21400.1"/>
    </source>
</evidence>
<dbReference type="GO" id="GO:0005743">
    <property type="term" value="C:mitochondrial inner membrane"/>
    <property type="evidence" value="ECO:0007669"/>
    <property type="project" value="UniProtKB-SubCell"/>
</dbReference>
<feature type="transmembrane region" description="Helical" evidence="12">
    <location>
        <begin position="68"/>
        <end position="89"/>
    </location>
</feature>
<evidence type="ECO:0000256" key="4">
    <source>
        <dbReference type="ARBA" id="ARBA00022547"/>
    </source>
</evidence>
<evidence type="ECO:0000256" key="3">
    <source>
        <dbReference type="ARBA" id="ARBA00022448"/>
    </source>
</evidence>
<dbReference type="GO" id="GO:0046933">
    <property type="term" value="F:proton-transporting ATP synthase activity, rotational mechanism"/>
    <property type="evidence" value="ECO:0007669"/>
    <property type="project" value="TreeGrafter"/>
</dbReference>
<keyword evidence="8" id="KW-0406">Ion transport</keyword>
<keyword evidence="3" id="KW-0813">Transport</keyword>
<dbReference type="PRINTS" id="PR00123">
    <property type="entry name" value="ATPASEA"/>
</dbReference>
<evidence type="ECO:0000256" key="12">
    <source>
        <dbReference type="SAM" id="Phobius"/>
    </source>
</evidence>
<evidence type="ECO:0000256" key="2">
    <source>
        <dbReference type="ARBA" id="ARBA00006810"/>
    </source>
</evidence>
<dbReference type="PANTHER" id="PTHR11410:SF0">
    <property type="entry name" value="ATP SYNTHASE SUBUNIT A"/>
    <property type="match status" value="1"/>
</dbReference>
<dbReference type="InterPro" id="IPR035908">
    <property type="entry name" value="F0_ATP_A_sf"/>
</dbReference>
<dbReference type="EMBL" id="MH823541">
    <property type="protein sequence ID" value="AYC21400.1"/>
    <property type="molecule type" value="Genomic_DNA"/>
</dbReference>
<keyword evidence="13" id="KW-0496">Mitochondrion</keyword>
<keyword evidence="5 12" id="KW-0812">Transmembrane</keyword>
<dbReference type="Gene3D" id="1.20.120.220">
    <property type="entry name" value="ATP synthase, F0 complex, subunit A"/>
    <property type="match status" value="1"/>
</dbReference>
<feature type="transmembrane region" description="Helical" evidence="12">
    <location>
        <begin position="126"/>
        <end position="147"/>
    </location>
</feature>
<organism evidence="13">
    <name type="scientific">Trichodectes canis</name>
    <dbReference type="NCBI Taxonomy" id="209909"/>
    <lineage>
        <taxon>Eukaryota</taxon>
        <taxon>Metazoa</taxon>
        <taxon>Ecdysozoa</taxon>
        <taxon>Arthropoda</taxon>
        <taxon>Hexapoda</taxon>
        <taxon>Insecta</taxon>
        <taxon>Pterygota</taxon>
        <taxon>Neoptera</taxon>
        <taxon>Paraneoptera</taxon>
        <taxon>Psocodea</taxon>
        <taxon>Troctomorpha</taxon>
        <taxon>Phthiraptera</taxon>
        <taxon>Trichodectera</taxon>
        <taxon>Trichodectidae</taxon>
        <taxon>Trichodectes</taxon>
    </lineage>
</organism>
<evidence type="ECO:0000256" key="9">
    <source>
        <dbReference type="ARBA" id="ARBA00023136"/>
    </source>
</evidence>
<dbReference type="InterPro" id="IPR000568">
    <property type="entry name" value="ATP_synth_F0_asu"/>
</dbReference>
<comment type="subcellular location">
    <subcellularLocation>
        <location evidence="1">Membrane</location>
        <topology evidence="1">Multi-pass membrane protein</topology>
    </subcellularLocation>
    <subcellularLocation>
        <location evidence="11">Mitochondrion inner membrane</location>
        <topology evidence="11">Multi-pass membrane protein</topology>
    </subcellularLocation>
</comment>
<feature type="transmembrane region" description="Helical" evidence="12">
    <location>
        <begin position="101"/>
        <end position="120"/>
    </location>
</feature>
<keyword evidence="10" id="KW-0066">ATP synthesis</keyword>
<keyword evidence="6" id="KW-0375">Hydrogen ion transport</keyword>
<evidence type="ECO:0000256" key="7">
    <source>
        <dbReference type="ARBA" id="ARBA00022989"/>
    </source>
</evidence>
<protein>
    <recommendedName>
        <fullName evidence="11">ATP synthase subunit a</fullName>
    </recommendedName>
</protein>
<dbReference type="PROSITE" id="PS00449">
    <property type="entry name" value="ATPASE_A"/>
    <property type="match status" value="1"/>
</dbReference>
<evidence type="ECO:0000256" key="8">
    <source>
        <dbReference type="ARBA" id="ARBA00023065"/>
    </source>
</evidence>
<dbReference type="SUPFAM" id="SSF81336">
    <property type="entry name" value="F1F0 ATP synthase subunit A"/>
    <property type="match status" value="1"/>
</dbReference>
<dbReference type="AlphaFoldDB" id="A0A3G1TIG6"/>
<feature type="transmembrane region" description="Helical" evidence="12">
    <location>
        <begin position="184"/>
        <end position="214"/>
    </location>
</feature>
<dbReference type="CDD" id="cd00310">
    <property type="entry name" value="ATP-synt_Fo_a_6"/>
    <property type="match status" value="1"/>
</dbReference>
<dbReference type="InterPro" id="IPR023011">
    <property type="entry name" value="ATP_synth_F0_asu_AS"/>
</dbReference>
<keyword evidence="9 12" id="KW-0472">Membrane</keyword>
<evidence type="ECO:0000256" key="1">
    <source>
        <dbReference type="ARBA" id="ARBA00004141"/>
    </source>
</evidence>
<sequence length="227" mass="25602">MMMCSALSSFDPMINLSILDLIGKHLLLIFVFCFIYSSCFIKPTGIGLFNSSLIVELLPGLKSLFKNYLSVVCILISMFMLILWVNFLGMLPFSFCSSSHMSFNLSLSIPLWLGGIIWMIKTFRYYWVSHFVPLGCPVVLAPFLVIVEVISAIIRPISLSIRLMSNMIAGHMILGLMWESMWGVNMVVLLLILLVTSCFLAFELGVCVIQSYVFSTLMSLYWKESVA</sequence>
<keyword evidence="4" id="KW-0138">CF(0)</keyword>